<dbReference type="InterPro" id="IPR018247">
    <property type="entry name" value="EF_Hand_1_Ca_BS"/>
</dbReference>
<evidence type="ECO:0000313" key="13">
    <source>
        <dbReference type="EMBL" id="KAJ0404713.1"/>
    </source>
</evidence>
<dbReference type="Gene3D" id="1.10.418.50">
    <property type="entry name" value="Microtubule-binding protein MIP-T3"/>
    <property type="match status" value="1"/>
</dbReference>
<dbReference type="GO" id="GO:0036064">
    <property type="term" value="C:ciliary basal body"/>
    <property type="evidence" value="ECO:0007669"/>
    <property type="project" value="TreeGrafter"/>
</dbReference>
<dbReference type="GO" id="GO:0060271">
    <property type="term" value="P:cilium assembly"/>
    <property type="evidence" value="ECO:0007669"/>
    <property type="project" value="TreeGrafter"/>
</dbReference>
<dbReference type="PROSITE" id="PS00018">
    <property type="entry name" value="EF_HAND_1"/>
    <property type="match status" value="1"/>
</dbReference>
<evidence type="ECO:0000256" key="10">
    <source>
        <dbReference type="SAM" id="Coils"/>
    </source>
</evidence>
<evidence type="ECO:0000256" key="11">
    <source>
        <dbReference type="SAM" id="MobiDB-lite"/>
    </source>
</evidence>
<keyword evidence="6 10" id="KW-0175">Coiled coil</keyword>
<evidence type="ECO:0000256" key="9">
    <source>
        <dbReference type="ARBA" id="ARBA00043971"/>
    </source>
</evidence>
<name>A0AAD5LP31_PYTIN</name>
<dbReference type="AlphaFoldDB" id="A0AAD5LP31"/>
<keyword evidence="7" id="KW-0206">Cytoskeleton</keyword>
<dbReference type="GO" id="GO:0042073">
    <property type="term" value="P:intraciliary transport"/>
    <property type="evidence" value="ECO:0007669"/>
    <property type="project" value="TreeGrafter"/>
</dbReference>
<dbReference type="PANTHER" id="PTHR31363">
    <property type="entry name" value="TRAF3-INTERACTING PROTEIN 1"/>
    <property type="match status" value="1"/>
</dbReference>
<feature type="compositionally biased region" description="Low complexity" evidence="11">
    <location>
        <begin position="124"/>
        <end position="142"/>
    </location>
</feature>
<dbReference type="SUPFAM" id="SSF47473">
    <property type="entry name" value="EF-hand"/>
    <property type="match status" value="1"/>
</dbReference>
<feature type="region of interest" description="Disordered" evidence="11">
    <location>
        <begin position="124"/>
        <end position="259"/>
    </location>
</feature>
<keyword evidence="8" id="KW-0966">Cell projection</keyword>
<dbReference type="Pfam" id="PF10243">
    <property type="entry name" value="MIP-T3"/>
    <property type="match status" value="1"/>
</dbReference>
<feature type="compositionally biased region" description="Low complexity" evidence="11">
    <location>
        <begin position="51"/>
        <end position="62"/>
    </location>
</feature>
<dbReference type="GO" id="GO:0005930">
    <property type="term" value="C:axoneme"/>
    <property type="evidence" value="ECO:0007669"/>
    <property type="project" value="UniProtKB-SubCell"/>
</dbReference>
<feature type="compositionally biased region" description="Polar residues" evidence="11">
    <location>
        <begin position="211"/>
        <end position="226"/>
    </location>
</feature>
<keyword evidence="14" id="KW-1185">Reference proteome</keyword>
<dbReference type="InterPro" id="IPR042576">
    <property type="entry name" value="TRAF3IP1_N_sf"/>
</dbReference>
<dbReference type="PANTHER" id="PTHR31363:SF0">
    <property type="entry name" value="TRAF3-INTERACTING PROTEIN 1"/>
    <property type="match status" value="1"/>
</dbReference>
<comment type="subcellular location">
    <subcellularLocation>
        <location evidence="2">Cytoplasm</location>
        <location evidence="2">Cytoskeleton</location>
        <location evidence="2">Cilium axoneme</location>
    </subcellularLocation>
    <subcellularLocation>
        <location evidence="1">Cytoplasm</location>
        <location evidence="1">Cytoskeleton</location>
        <location evidence="1">Cilium basal body</location>
    </subcellularLocation>
</comment>
<feature type="region of interest" description="Disordered" evidence="11">
    <location>
        <begin position="1"/>
        <end position="107"/>
    </location>
</feature>
<keyword evidence="5" id="KW-0106">Calcium</keyword>
<sequence length="739" mass="81983">MFNGKHADEDGSDGQREERDAQGEQRGPREDADDETLATWRFAPPQRQRHTNTNANGNTNGNSEKKQVSVSFSEPLDRDNDGDGGDGGGGGGDDPPPAHYRRRNRLEARLEELQRDVANLTLRLRASSNSNSNSNVTASASRTEAEADAEAEAEAAGNGRTGVAGKPRSTRRVLPPEDDGGDRLMQQRLKKRRSPAGDEANGLKTAIEMTTAPSAGNKSRVTPTRSARTRSADTLDTSMARGGDGSVTSRSSRAGRDATRALRELQVMAVERDQLRMELDQAKKTISAMERKLEEAGKWRQAYDKMKTHCSSLQESEMASAGLDATVNKTYLALLSVVQTTAVTKRVLARPPFTFLHKLLVETLSEFRIFTDQQLIFTELITKEDKAAFLTRAIAFVSFTKTRLHDKCVNVLFLVSPVKVLAGVAVEDTLEFLQQLCDVCRSPDRETKELAAIEVQQKGDAHLYTAGVTFRKGLVLIQAIVRAFIRRRVKRKATENTTRSTAPPLKEPLRLEVGTRFLKELVNGRIYDGVIVAIVDKRYRVQYDQDPGAEDDIAHDFMNHIDKDGNGSIDVDEFEELVRVARRNEAQREQLRKELQHSKKQTTTEPKSTNKYAALVKHRQRIVDELRTLAVSDAGALSVSQVKTALARLQIAGLADSLVNDLIERAQAQLQLSSSSSKGLVDPRPSGKRAADGVVYISNMTKVLNELSWSCKSNRFLDQSWLAQFDSQLERAQRDFELL</sequence>
<dbReference type="GO" id="GO:0030992">
    <property type="term" value="C:intraciliary transport particle B"/>
    <property type="evidence" value="ECO:0007669"/>
    <property type="project" value="TreeGrafter"/>
</dbReference>
<proteinExistence type="inferred from homology"/>
<evidence type="ECO:0000256" key="1">
    <source>
        <dbReference type="ARBA" id="ARBA00004120"/>
    </source>
</evidence>
<comment type="caution">
    <text evidence="13">The sequence shown here is derived from an EMBL/GenBank/DDBJ whole genome shotgun (WGS) entry which is preliminary data.</text>
</comment>
<evidence type="ECO:0000256" key="6">
    <source>
        <dbReference type="ARBA" id="ARBA00023054"/>
    </source>
</evidence>
<protein>
    <recommendedName>
        <fullName evidence="12">EF-hand domain-containing protein</fullName>
    </recommendedName>
</protein>
<feature type="coiled-coil region" evidence="10">
    <location>
        <begin position="574"/>
        <end position="601"/>
    </location>
</feature>
<comment type="similarity">
    <text evidence="9">Belongs to the TRAF3IP1 family.</text>
</comment>
<feature type="coiled-coil region" evidence="10">
    <location>
        <begin position="265"/>
        <end position="292"/>
    </location>
</feature>
<dbReference type="Gene3D" id="1.10.238.10">
    <property type="entry name" value="EF-hand"/>
    <property type="match status" value="1"/>
</dbReference>
<evidence type="ECO:0000256" key="8">
    <source>
        <dbReference type="ARBA" id="ARBA00023273"/>
    </source>
</evidence>
<evidence type="ECO:0000313" key="14">
    <source>
        <dbReference type="Proteomes" id="UP001209570"/>
    </source>
</evidence>
<keyword evidence="4" id="KW-0970">Cilium biogenesis/degradation</keyword>
<dbReference type="GO" id="GO:0008017">
    <property type="term" value="F:microtubule binding"/>
    <property type="evidence" value="ECO:0007669"/>
    <property type="project" value="InterPro"/>
</dbReference>
<dbReference type="PROSITE" id="PS50222">
    <property type="entry name" value="EF_HAND_2"/>
    <property type="match status" value="1"/>
</dbReference>
<dbReference type="InterPro" id="IPR040468">
    <property type="entry name" value="TRAF3IP1_N"/>
</dbReference>
<feature type="domain" description="EF-hand" evidence="12">
    <location>
        <begin position="549"/>
        <end position="584"/>
    </location>
</feature>
<feature type="compositionally biased region" description="Basic and acidic residues" evidence="11">
    <location>
        <begin position="1"/>
        <end position="30"/>
    </location>
</feature>
<dbReference type="EMBL" id="JAKCXM010000058">
    <property type="protein sequence ID" value="KAJ0404713.1"/>
    <property type="molecule type" value="Genomic_DNA"/>
</dbReference>
<evidence type="ECO:0000256" key="4">
    <source>
        <dbReference type="ARBA" id="ARBA00022794"/>
    </source>
</evidence>
<evidence type="ECO:0000256" key="5">
    <source>
        <dbReference type="ARBA" id="ARBA00022837"/>
    </source>
</evidence>
<evidence type="ECO:0000259" key="12">
    <source>
        <dbReference type="PROSITE" id="PS50222"/>
    </source>
</evidence>
<dbReference type="GO" id="GO:0005509">
    <property type="term" value="F:calcium ion binding"/>
    <property type="evidence" value="ECO:0007669"/>
    <property type="project" value="InterPro"/>
</dbReference>
<dbReference type="InterPro" id="IPR011992">
    <property type="entry name" value="EF-hand-dom_pair"/>
</dbReference>
<evidence type="ECO:0000256" key="7">
    <source>
        <dbReference type="ARBA" id="ARBA00023212"/>
    </source>
</evidence>
<dbReference type="InterPro" id="IPR002048">
    <property type="entry name" value="EF_hand_dom"/>
</dbReference>
<gene>
    <name evidence="13" type="ORF">P43SY_006283</name>
</gene>
<dbReference type="GO" id="GO:0070507">
    <property type="term" value="P:regulation of microtubule cytoskeleton organization"/>
    <property type="evidence" value="ECO:0007669"/>
    <property type="project" value="TreeGrafter"/>
</dbReference>
<accession>A0AAD5LP31</accession>
<dbReference type="Proteomes" id="UP001209570">
    <property type="component" value="Unassembled WGS sequence"/>
</dbReference>
<organism evidence="13 14">
    <name type="scientific">Pythium insidiosum</name>
    <name type="common">Pythiosis disease agent</name>
    <dbReference type="NCBI Taxonomy" id="114742"/>
    <lineage>
        <taxon>Eukaryota</taxon>
        <taxon>Sar</taxon>
        <taxon>Stramenopiles</taxon>
        <taxon>Oomycota</taxon>
        <taxon>Peronosporomycetes</taxon>
        <taxon>Pythiales</taxon>
        <taxon>Pythiaceae</taxon>
        <taxon>Pythium</taxon>
    </lineage>
</organism>
<dbReference type="InterPro" id="IPR018799">
    <property type="entry name" value="TRAF3IP1"/>
</dbReference>
<reference evidence="13" key="1">
    <citation type="submission" date="2021-12" db="EMBL/GenBank/DDBJ databases">
        <title>Prjna785345.</title>
        <authorList>
            <person name="Rujirawat T."/>
            <person name="Krajaejun T."/>
        </authorList>
    </citation>
    <scope>NUCLEOTIDE SEQUENCE</scope>
    <source>
        <strain evidence="13">Pi057C3</strain>
    </source>
</reference>
<evidence type="ECO:0000256" key="2">
    <source>
        <dbReference type="ARBA" id="ARBA00004430"/>
    </source>
</evidence>
<evidence type="ECO:0000256" key="3">
    <source>
        <dbReference type="ARBA" id="ARBA00022490"/>
    </source>
</evidence>
<keyword evidence="3" id="KW-0963">Cytoplasm</keyword>